<accession>A0AAE0Z0G4</accession>
<organism evidence="1 2">
    <name type="scientific">Elysia crispata</name>
    <name type="common">lettuce slug</name>
    <dbReference type="NCBI Taxonomy" id="231223"/>
    <lineage>
        <taxon>Eukaryota</taxon>
        <taxon>Metazoa</taxon>
        <taxon>Spiralia</taxon>
        <taxon>Lophotrochozoa</taxon>
        <taxon>Mollusca</taxon>
        <taxon>Gastropoda</taxon>
        <taxon>Heterobranchia</taxon>
        <taxon>Euthyneura</taxon>
        <taxon>Panpulmonata</taxon>
        <taxon>Sacoglossa</taxon>
        <taxon>Placobranchoidea</taxon>
        <taxon>Plakobranchidae</taxon>
        <taxon>Elysia</taxon>
    </lineage>
</organism>
<dbReference type="EMBL" id="JAWDGP010004972">
    <property type="protein sequence ID" value="KAK3760569.1"/>
    <property type="molecule type" value="Genomic_DNA"/>
</dbReference>
<evidence type="ECO:0000313" key="2">
    <source>
        <dbReference type="Proteomes" id="UP001283361"/>
    </source>
</evidence>
<protein>
    <submittedName>
        <fullName evidence="1">Uncharacterized protein</fullName>
    </submittedName>
</protein>
<sequence length="100" mass="11610">MRLDLTDPSTSEYDENLEWKERERHRFKYLDVESDLARSTQHQSIARFSEEARLSVINVSVKRASCFLLAEVNCPPQCKNLAPGTTQNLVKARNTWVEIQ</sequence>
<dbReference type="Proteomes" id="UP001283361">
    <property type="component" value="Unassembled WGS sequence"/>
</dbReference>
<keyword evidence="2" id="KW-1185">Reference proteome</keyword>
<reference evidence="1" key="1">
    <citation type="journal article" date="2023" name="G3 (Bethesda)">
        <title>A reference genome for the long-term kleptoplast-retaining sea slug Elysia crispata morphotype clarki.</title>
        <authorList>
            <person name="Eastman K.E."/>
            <person name="Pendleton A.L."/>
            <person name="Shaikh M.A."/>
            <person name="Suttiyut T."/>
            <person name="Ogas R."/>
            <person name="Tomko P."/>
            <person name="Gavelis G."/>
            <person name="Widhalm J.R."/>
            <person name="Wisecaver J.H."/>
        </authorList>
    </citation>
    <scope>NUCLEOTIDE SEQUENCE</scope>
    <source>
        <strain evidence="1">ECLA1</strain>
    </source>
</reference>
<dbReference type="AlphaFoldDB" id="A0AAE0Z0G4"/>
<name>A0AAE0Z0G4_9GAST</name>
<comment type="caution">
    <text evidence="1">The sequence shown here is derived from an EMBL/GenBank/DDBJ whole genome shotgun (WGS) entry which is preliminary data.</text>
</comment>
<proteinExistence type="predicted"/>
<evidence type="ECO:0000313" key="1">
    <source>
        <dbReference type="EMBL" id="KAK3760569.1"/>
    </source>
</evidence>
<gene>
    <name evidence="1" type="ORF">RRG08_022852</name>
</gene>